<dbReference type="AlphaFoldDB" id="A0A1M7YV53"/>
<proteinExistence type="predicted"/>
<dbReference type="GO" id="GO:0008939">
    <property type="term" value="F:nicotinate-nucleotide-dimethylbenzimidazole phosphoribosyltransferase activity"/>
    <property type="evidence" value="ECO:0007669"/>
    <property type="project" value="InterPro"/>
</dbReference>
<evidence type="ECO:0000313" key="1">
    <source>
        <dbReference type="EMBL" id="SHO56346.1"/>
    </source>
</evidence>
<dbReference type="PANTHER" id="PTHR38811">
    <property type="match status" value="1"/>
</dbReference>
<dbReference type="RefSeq" id="WP_073582231.1">
    <property type="nucleotide sequence ID" value="NZ_AP024898.1"/>
</dbReference>
<accession>A0A1M7YV53</accession>
<dbReference type="Proteomes" id="UP000184600">
    <property type="component" value="Unassembled WGS sequence"/>
</dbReference>
<protein>
    <submittedName>
        <fullName evidence="1">Uncharacterized protein</fullName>
    </submittedName>
</protein>
<reference evidence="2" key="1">
    <citation type="submission" date="2016-12" db="EMBL/GenBank/DDBJ databases">
        <authorList>
            <person name="Rodrigo-Torres L."/>
            <person name="Arahal R.D."/>
            <person name="Lucena T."/>
        </authorList>
    </citation>
    <scope>NUCLEOTIDE SEQUENCE [LARGE SCALE GENOMIC DNA]</scope>
</reference>
<dbReference type="STRING" id="1117707.VQ7734_02115"/>
<dbReference type="InterPro" id="IPR002805">
    <property type="entry name" value="Nict_dMeBzImd_PRibTrfase_arc"/>
</dbReference>
<dbReference type="PANTHER" id="PTHR38811:SF1">
    <property type="entry name" value="UPF0284 PROTEIN SLL1500"/>
    <property type="match status" value="1"/>
</dbReference>
<dbReference type="Gene3D" id="3.40.50.10210">
    <property type="match status" value="1"/>
</dbReference>
<dbReference type="InterPro" id="IPR036087">
    <property type="entry name" value="Nict_dMeBzImd_PRibTrfase_sf"/>
</dbReference>
<organism evidence="1 2">
    <name type="scientific">Vibrio quintilis</name>
    <dbReference type="NCBI Taxonomy" id="1117707"/>
    <lineage>
        <taxon>Bacteria</taxon>
        <taxon>Pseudomonadati</taxon>
        <taxon>Pseudomonadota</taxon>
        <taxon>Gammaproteobacteria</taxon>
        <taxon>Vibrionales</taxon>
        <taxon>Vibrionaceae</taxon>
        <taxon>Vibrio</taxon>
    </lineage>
</organism>
<gene>
    <name evidence="1" type="ORF">VQ7734_02115</name>
</gene>
<dbReference type="EMBL" id="FRFG01000024">
    <property type="protein sequence ID" value="SHO56346.1"/>
    <property type="molecule type" value="Genomic_DNA"/>
</dbReference>
<evidence type="ECO:0000313" key="2">
    <source>
        <dbReference type="Proteomes" id="UP000184600"/>
    </source>
</evidence>
<keyword evidence="2" id="KW-1185">Reference proteome</keyword>
<name>A0A1M7YV53_9VIBR</name>
<sequence>MRWLNYILLNAVAPVPALHQISDAGEGAGLMQLHPTRDTEHIACGQANTPLHGEFRPSPVTSIGLVTPAILVHGLLRALQEKGWRIRLHCYQLGLESTPDLTGCQLDEVVVHHCQTGEEARLMQRELIPELKRQSDAGEAHLIAESGIGGTTFATLWLRRWVAPSLWFAGSTTDPQKLAIKSKLLDALQNQSASMPRDVNHYRQNHGFSDPVQRACCALLESTCPALHFAGGVMLFAPVIAMQGRILVKDISVSTTRWVLDADDAKKAAAALPEHCGLMTPVISFLRSQFEAIRRYERGDIIEGCGLGGCLVFAEQQGMREQEITESMDRAVKHWLV</sequence>